<sequence>MAPMSGLSGLELERSLTQLRKLRKTLIFEEVSESDPTPTDTLSDKLDKVIALLESRTHDPLVSDQLNVTRGGLLIPQGEDELRSAIESTRNCGSDKLHLAFLSNTYTNANETSSRMLIDTPFFRTAAMVPPDQRMVVMLETPVPTVRPKESKAETVSGVMDYTCLVADADLTLMHLRKPLHITSRIGKNTAAFFTSEAKACNTSSNGDSTPLEKHRPQALLELVARAKHFGKSHIRGALTTGYQWVFLAVDLHDDDEGATYWESDMIQWSPERVSGTLEATVPVTSDDPATIAGILSSWVPNSFSKFDGDGF</sequence>
<proteinExistence type="predicted"/>
<gene>
    <name evidence="1" type="ORF">FA13DRAFT_1763439</name>
</gene>
<dbReference type="OrthoDB" id="2720314at2759"/>
<evidence type="ECO:0000313" key="2">
    <source>
        <dbReference type="Proteomes" id="UP000298030"/>
    </source>
</evidence>
<comment type="caution">
    <text evidence="1">The sequence shown here is derived from an EMBL/GenBank/DDBJ whole genome shotgun (WGS) entry which is preliminary data.</text>
</comment>
<keyword evidence="2" id="KW-1185">Reference proteome</keyword>
<dbReference type="EMBL" id="QPFP01000011">
    <property type="protein sequence ID" value="TEB33909.1"/>
    <property type="molecule type" value="Genomic_DNA"/>
</dbReference>
<reference evidence="1 2" key="1">
    <citation type="journal article" date="2019" name="Nat. Ecol. Evol.">
        <title>Megaphylogeny resolves global patterns of mushroom evolution.</title>
        <authorList>
            <person name="Varga T."/>
            <person name="Krizsan K."/>
            <person name="Foldi C."/>
            <person name="Dima B."/>
            <person name="Sanchez-Garcia M."/>
            <person name="Sanchez-Ramirez S."/>
            <person name="Szollosi G.J."/>
            <person name="Szarkandi J.G."/>
            <person name="Papp V."/>
            <person name="Albert L."/>
            <person name="Andreopoulos W."/>
            <person name="Angelini C."/>
            <person name="Antonin V."/>
            <person name="Barry K.W."/>
            <person name="Bougher N.L."/>
            <person name="Buchanan P."/>
            <person name="Buyck B."/>
            <person name="Bense V."/>
            <person name="Catcheside P."/>
            <person name="Chovatia M."/>
            <person name="Cooper J."/>
            <person name="Damon W."/>
            <person name="Desjardin D."/>
            <person name="Finy P."/>
            <person name="Geml J."/>
            <person name="Haridas S."/>
            <person name="Hughes K."/>
            <person name="Justo A."/>
            <person name="Karasinski D."/>
            <person name="Kautmanova I."/>
            <person name="Kiss B."/>
            <person name="Kocsube S."/>
            <person name="Kotiranta H."/>
            <person name="LaButti K.M."/>
            <person name="Lechner B.E."/>
            <person name="Liimatainen K."/>
            <person name="Lipzen A."/>
            <person name="Lukacs Z."/>
            <person name="Mihaltcheva S."/>
            <person name="Morgado L.N."/>
            <person name="Niskanen T."/>
            <person name="Noordeloos M.E."/>
            <person name="Ohm R.A."/>
            <person name="Ortiz-Santana B."/>
            <person name="Ovrebo C."/>
            <person name="Racz N."/>
            <person name="Riley R."/>
            <person name="Savchenko A."/>
            <person name="Shiryaev A."/>
            <person name="Soop K."/>
            <person name="Spirin V."/>
            <person name="Szebenyi C."/>
            <person name="Tomsovsky M."/>
            <person name="Tulloss R.E."/>
            <person name="Uehling J."/>
            <person name="Grigoriev I.V."/>
            <person name="Vagvolgyi C."/>
            <person name="Papp T."/>
            <person name="Martin F.M."/>
            <person name="Miettinen O."/>
            <person name="Hibbett D.S."/>
            <person name="Nagy L.G."/>
        </authorList>
    </citation>
    <scope>NUCLEOTIDE SEQUENCE [LARGE SCALE GENOMIC DNA]</scope>
    <source>
        <strain evidence="1 2">FP101781</strain>
    </source>
</reference>
<organism evidence="1 2">
    <name type="scientific">Coprinellus micaceus</name>
    <name type="common">Glistening ink-cap mushroom</name>
    <name type="synonym">Coprinus micaceus</name>
    <dbReference type="NCBI Taxonomy" id="71717"/>
    <lineage>
        <taxon>Eukaryota</taxon>
        <taxon>Fungi</taxon>
        <taxon>Dikarya</taxon>
        <taxon>Basidiomycota</taxon>
        <taxon>Agaricomycotina</taxon>
        <taxon>Agaricomycetes</taxon>
        <taxon>Agaricomycetidae</taxon>
        <taxon>Agaricales</taxon>
        <taxon>Agaricineae</taxon>
        <taxon>Psathyrellaceae</taxon>
        <taxon>Coprinellus</taxon>
    </lineage>
</organism>
<name>A0A4Y7TK77_COPMI</name>
<accession>A0A4Y7TK77</accession>
<dbReference type="AlphaFoldDB" id="A0A4Y7TK77"/>
<protein>
    <submittedName>
        <fullName evidence="1">Uncharacterized protein</fullName>
    </submittedName>
</protein>
<feature type="non-terminal residue" evidence="1">
    <location>
        <position position="1"/>
    </location>
</feature>
<dbReference type="Proteomes" id="UP000298030">
    <property type="component" value="Unassembled WGS sequence"/>
</dbReference>
<evidence type="ECO:0000313" key="1">
    <source>
        <dbReference type="EMBL" id="TEB33909.1"/>
    </source>
</evidence>